<keyword evidence="12" id="KW-0046">Antibiotic resistance</keyword>
<evidence type="ECO:0000256" key="4">
    <source>
        <dbReference type="ARBA" id="ARBA00021581"/>
    </source>
</evidence>
<keyword evidence="5" id="KW-1003">Cell membrane</keyword>
<dbReference type="PANTHER" id="PTHR30622">
    <property type="entry name" value="UNDECAPRENYL-DIPHOSPHATASE"/>
    <property type="match status" value="1"/>
</dbReference>
<dbReference type="EC" id="3.6.1.27" evidence="3"/>
<evidence type="ECO:0000256" key="12">
    <source>
        <dbReference type="ARBA" id="ARBA00023251"/>
    </source>
</evidence>
<evidence type="ECO:0000256" key="11">
    <source>
        <dbReference type="ARBA" id="ARBA00023136"/>
    </source>
</evidence>
<evidence type="ECO:0000256" key="16">
    <source>
        <dbReference type="ARBA" id="ARBA00047594"/>
    </source>
</evidence>
<proteinExistence type="inferred from homology"/>
<evidence type="ECO:0000256" key="15">
    <source>
        <dbReference type="ARBA" id="ARBA00032932"/>
    </source>
</evidence>
<dbReference type="GO" id="GO:0071555">
    <property type="term" value="P:cell wall organization"/>
    <property type="evidence" value="ECO:0007669"/>
    <property type="project" value="UniProtKB-KW"/>
</dbReference>
<name>A0A2T2WFM3_9FIRM</name>
<dbReference type="AlphaFoldDB" id="A0A2T2WFM3"/>
<feature type="transmembrane region" description="Helical" evidence="17">
    <location>
        <begin position="113"/>
        <end position="134"/>
    </location>
</feature>
<comment type="similarity">
    <text evidence="2">Belongs to the UppP family.</text>
</comment>
<comment type="caution">
    <text evidence="18">The sequence shown here is derived from an EMBL/GenBank/DDBJ whole genome shotgun (WGS) entry which is preliminary data.</text>
</comment>
<evidence type="ECO:0000313" key="18">
    <source>
        <dbReference type="EMBL" id="PSR21036.1"/>
    </source>
</evidence>
<dbReference type="GO" id="GO:0050380">
    <property type="term" value="F:undecaprenyl-diphosphatase activity"/>
    <property type="evidence" value="ECO:0007669"/>
    <property type="project" value="UniProtKB-EC"/>
</dbReference>
<evidence type="ECO:0000256" key="5">
    <source>
        <dbReference type="ARBA" id="ARBA00022475"/>
    </source>
</evidence>
<evidence type="ECO:0000256" key="10">
    <source>
        <dbReference type="ARBA" id="ARBA00022989"/>
    </source>
</evidence>
<evidence type="ECO:0000256" key="9">
    <source>
        <dbReference type="ARBA" id="ARBA00022984"/>
    </source>
</evidence>
<evidence type="ECO:0000256" key="17">
    <source>
        <dbReference type="SAM" id="Phobius"/>
    </source>
</evidence>
<keyword evidence="6 17" id="KW-0812">Transmembrane</keyword>
<reference evidence="18 19" key="1">
    <citation type="journal article" date="2014" name="BMC Genomics">
        <title>Comparison of environmental and isolate Sulfobacillus genomes reveals diverse carbon, sulfur, nitrogen, and hydrogen metabolisms.</title>
        <authorList>
            <person name="Justice N.B."/>
            <person name="Norman A."/>
            <person name="Brown C.T."/>
            <person name="Singh A."/>
            <person name="Thomas B.C."/>
            <person name="Banfield J.F."/>
        </authorList>
    </citation>
    <scope>NUCLEOTIDE SEQUENCE [LARGE SCALE GENOMIC DNA]</scope>
    <source>
        <strain evidence="18">AMDSBA3</strain>
    </source>
</reference>
<dbReference type="GO" id="GO:0005886">
    <property type="term" value="C:plasma membrane"/>
    <property type="evidence" value="ECO:0007669"/>
    <property type="project" value="UniProtKB-SubCell"/>
</dbReference>
<dbReference type="Pfam" id="PF02673">
    <property type="entry name" value="BacA"/>
    <property type="match status" value="1"/>
</dbReference>
<evidence type="ECO:0000313" key="19">
    <source>
        <dbReference type="Proteomes" id="UP000241848"/>
    </source>
</evidence>
<dbReference type="GO" id="GO:0008360">
    <property type="term" value="P:regulation of cell shape"/>
    <property type="evidence" value="ECO:0007669"/>
    <property type="project" value="UniProtKB-KW"/>
</dbReference>
<keyword evidence="10 17" id="KW-1133">Transmembrane helix</keyword>
<evidence type="ECO:0000256" key="2">
    <source>
        <dbReference type="ARBA" id="ARBA00010621"/>
    </source>
</evidence>
<feature type="transmembrane region" description="Helical" evidence="17">
    <location>
        <begin position="200"/>
        <end position="219"/>
    </location>
</feature>
<gene>
    <name evidence="18" type="ORF">C7B45_12425</name>
</gene>
<feature type="transmembrane region" description="Helical" evidence="17">
    <location>
        <begin position="262"/>
        <end position="282"/>
    </location>
</feature>
<sequence>MPHNLVPAVIAGLIQGIVEWLPVSSKTMITIYFTIIGIKVQNAYDLGLIANFGSFFAAVYYFRVEVIRTVRALAHPFGPDESARLLRFLVISTLATGATGIPAYVMVRHAMNAIGGSAAMVLIGVLLVFTGFVARAKERMMQENTPPRSPVGEKRVPGIGTSILTGAMQGLAGLPGISRSGMTITPLLWMGYDAGTALRLSFMMDVLALVGAGLVPLVIGQGGTQAVTQLGVTTTVVMVAVASVVSFLAIRTVLRFAQRWRTSTATFVIAGITLVVAGLALFGI</sequence>
<evidence type="ECO:0000256" key="14">
    <source>
        <dbReference type="ARBA" id="ARBA00032707"/>
    </source>
</evidence>
<comment type="catalytic activity">
    <reaction evidence="16">
        <text>di-trans,octa-cis-undecaprenyl diphosphate + H2O = di-trans,octa-cis-undecaprenyl phosphate + phosphate + H(+)</text>
        <dbReference type="Rhea" id="RHEA:28094"/>
        <dbReference type="ChEBI" id="CHEBI:15377"/>
        <dbReference type="ChEBI" id="CHEBI:15378"/>
        <dbReference type="ChEBI" id="CHEBI:43474"/>
        <dbReference type="ChEBI" id="CHEBI:58405"/>
        <dbReference type="ChEBI" id="CHEBI:60392"/>
        <dbReference type="EC" id="3.6.1.27"/>
    </reaction>
</comment>
<protein>
    <recommendedName>
        <fullName evidence="4">Undecaprenyl-diphosphatase</fullName>
        <ecNumber evidence="3">3.6.1.27</ecNumber>
    </recommendedName>
    <alternativeName>
        <fullName evidence="15">Bacitracin resistance protein</fullName>
    </alternativeName>
    <alternativeName>
        <fullName evidence="14">Undecaprenyl pyrophosphate phosphatase</fullName>
    </alternativeName>
</protein>
<dbReference type="InterPro" id="IPR003824">
    <property type="entry name" value="UppP"/>
</dbReference>
<keyword evidence="7" id="KW-0378">Hydrolase</keyword>
<feature type="transmembrane region" description="Helical" evidence="17">
    <location>
        <begin position="231"/>
        <end position="250"/>
    </location>
</feature>
<keyword evidence="11 17" id="KW-0472">Membrane</keyword>
<dbReference type="GO" id="GO:0009252">
    <property type="term" value="P:peptidoglycan biosynthetic process"/>
    <property type="evidence" value="ECO:0007669"/>
    <property type="project" value="UniProtKB-KW"/>
</dbReference>
<feature type="transmembrane region" description="Helical" evidence="17">
    <location>
        <begin position="46"/>
        <end position="64"/>
    </location>
</feature>
<comment type="subcellular location">
    <subcellularLocation>
        <location evidence="1">Cell membrane</location>
        <topology evidence="1">Multi-pass membrane protein</topology>
    </subcellularLocation>
</comment>
<dbReference type="Proteomes" id="UP000241848">
    <property type="component" value="Unassembled WGS sequence"/>
</dbReference>
<accession>A0A2T2WFM3</accession>
<dbReference type="PANTHER" id="PTHR30622:SF2">
    <property type="entry name" value="UNDECAPRENYL-DIPHOSPHATASE"/>
    <property type="match status" value="1"/>
</dbReference>
<evidence type="ECO:0000256" key="1">
    <source>
        <dbReference type="ARBA" id="ARBA00004651"/>
    </source>
</evidence>
<keyword evidence="8" id="KW-0133">Cell shape</keyword>
<evidence type="ECO:0000256" key="8">
    <source>
        <dbReference type="ARBA" id="ARBA00022960"/>
    </source>
</evidence>
<dbReference type="GO" id="GO:0046677">
    <property type="term" value="P:response to antibiotic"/>
    <property type="evidence" value="ECO:0007669"/>
    <property type="project" value="UniProtKB-KW"/>
</dbReference>
<keyword evidence="13" id="KW-0961">Cell wall biogenesis/degradation</keyword>
<organism evidence="18 19">
    <name type="scientific">Sulfobacillus acidophilus</name>
    <dbReference type="NCBI Taxonomy" id="53633"/>
    <lineage>
        <taxon>Bacteria</taxon>
        <taxon>Bacillati</taxon>
        <taxon>Bacillota</taxon>
        <taxon>Clostridia</taxon>
        <taxon>Eubacteriales</taxon>
        <taxon>Clostridiales Family XVII. Incertae Sedis</taxon>
        <taxon>Sulfobacillus</taxon>
    </lineage>
</organism>
<evidence type="ECO:0000256" key="3">
    <source>
        <dbReference type="ARBA" id="ARBA00012374"/>
    </source>
</evidence>
<feature type="transmembrane region" description="Helical" evidence="17">
    <location>
        <begin position="85"/>
        <end position="107"/>
    </location>
</feature>
<evidence type="ECO:0000256" key="7">
    <source>
        <dbReference type="ARBA" id="ARBA00022801"/>
    </source>
</evidence>
<keyword evidence="9" id="KW-0573">Peptidoglycan synthesis</keyword>
<evidence type="ECO:0000256" key="13">
    <source>
        <dbReference type="ARBA" id="ARBA00023316"/>
    </source>
</evidence>
<evidence type="ECO:0000256" key="6">
    <source>
        <dbReference type="ARBA" id="ARBA00022692"/>
    </source>
</evidence>
<dbReference type="EMBL" id="PXYV01000044">
    <property type="protein sequence ID" value="PSR21036.1"/>
    <property type="molecule type" value="Genomic_DNA"/>
</dbReference>